<dbReference type="EnsemblMetazoa" id="ACOM036128-RA">
    <property type="protein sequence ID" value="ACOM036128-PA.1"/>
    <property type="gene ID" value="ACOM036128"/>
</dbReference>
<sequence>MKLRRNRRNVPKDAFDSRRGATFALPFLIAFIVLWPHCYSMSVFPHNRAGSDQSVAALIERQHRCNLQASSRNWAKQRQILDQPEVAPGDRKSGIIGSAVFIVSPETMALK</sequence>
<accession>A0A8W7PSM4</accession>
<evidence type="ECO:0000256" key="1">
    <source>
        <dbReference type="SAM" id="Phobius"/>
    </source>
</evidence>
<protein>
    <submittedName>
        <fullName evidence="2">Uncharacterized protein</fullName>
    </submittedName>
</protein>
<reference evidence="2" key="1">
    <citation type="submission" date="2022-08" db="UniProtKB">
        <authorList>
            <consortium name="EnsemblMetazoa"/>
        </authorList>
    </citation>
    <scope>IDENTIFICATION</scope>
</reference>
<keyword evidence="1" id="KW-0812">Transmembrane</keyword>
<keyword evidence="1" id="KW-1133">Transmembrane helix</keyword>
<keyword evidence="1" id="KW-0472">Membrane</keyword>
<feature type="transmembrane region" description="Helical" evidence="1">
    <location>
        <begin position="20"/>
        <end position="37"/>
    </location>
</feature>
<name>A0A8W7PSM4_ANOCL</name>
<evidence type="ECO:0000313" key="2">
    <source>
        <dbReference type="EnsemblMetazoa" id="ACOM036128-PA.1"/>
    </source>
</evidence>
<dbReference type="Proteomes" id="UP000075882">
    <property type="component" value="Unassembled WGS sequence"/>
</dbReference>
<organism evidence="2">
    <name type="scientific">Anopheles coluzzii</name>
    <name type="common">African malaria mosquito</name>
    <dbReference type="NCBI Taxonomy" id="1518534"/>
    <lineage>
        <taxon>Eukaryota</taxon>
        <taxon>Metazoa</taxon>
        <taxon>Ecdysozoa</taxon>
        <taxon>Arthropoda</taxon>
        <taxon>Hexapoda</taxon>
        <taxon>Insecta</taxon>
        <taxon>Pterygota</taxon>
        <taxon>Neoptera</taxon>
        <taxon>Endopterygota</taxon>
        <taxon>Diptera</taxon>
        <taxon>Nematocera</taxon>
        <taxon>Culicoidea</taxon>
        <taxon>Culicidae</taxon>
        <taxon>Anophelinae</taxon>
        <taxon>Anopheles</taxon>
    </lineage>
</organism>
<dbReference type="AlphaFoldDB" id="A0A8W7PSM4"/>
<proteinExistence type="predicted"/>